<evidence type="ECO:0000256" key="1">
    <source>
        <dbReference type="SAM" id="MobiDB-lite"/>
    </source>
</evidence>
<gene>
    <name evidence="2" type="ORF">PSTG_16073</name>
</gene>
<proteinExistence type="predicted"/>
<evidence type="ECO:0000313" key="2">
    <source>
        <dbReference type="EMBL" id="KNE90510.1"/>
    </source>
</evidence>
<organism evidence="2 3">
    <name type="scientific">Puccinia striiformis f. sp. tritici PST-78</name>
    <dbReference type="NCBI Taxonomy" id="1165861"/>
    <lineage>
        <taxon>Eukaryota</taxon>
        <taxon>Fungi</taxon>
        <taxon>Dikarya</taxon>
        <taxon>Basidiomycota</taxon>
        <taxon>Pucciniomycotina</taxon>
        <taxon>Pucciniomycetes</taxon>
        <taxon>Pucciniales</taxon>
        <taxon>Pucciniaceae</taxon>
        <taxon>Puccinia</taxon>
    </lineage>
</organism>
<dbReference type="EMBL" id="AJIL01000254">
    <property type="protein sequence ID" value="KNE90510.1"/>
    <property type="molecule type" value="Genomic_DNA"/>
</dbReference>
<dbReference type="AlphaFoldDB" id="A0A0L0UU14"/>
<name>A0A0L0UU14_9BASI</name>
<comment type="caution">
    <text evidence="2">The sequence shown here is derived from an EMBL/GenBank/DDBJ whole genome shotgun (WGS) entry which is preliminary data.</text>
</comment>
<sequence>MFLNNWAKSSMASVISPLSPQSCHSSHARMLALLGPKSTGASDSFSYPSSSTNSLQQSADHGYFFNPSSSRPNVAFPLYATQVSATALVWDEVNQVRSEAIRPSISSNHPFEKDTPMNVDEPGKIHPRIGVHNSFVEASMLDSHGPEVTALAATEPFSRDQLTSDSVRQPLPTASNGSRRPRGPRNRYYGTTTGRIHLLLLKNCYEKFRKRYEVHKRGARSCTLGGRDRHATLPIAMIPPHPPTIQPVKALRIMRGSSDLIQRHSKWLELYKFLIGAMYEIHQELMNRLNVSTFVHGRQQVRLFDWLENEIFSPEKSPPIIGSFFAPTKSWWEDNQFGVTQLELINYFGQDDKDKEHTRLYPTSYALDWTDPSSNTKFHDSHLLATRLANIFGGKSGDYPPSSDPDLNTPRQILSSPEFRLNIASLLDLVPDSKMAELNSENIKFSSDQPFSWCSWSFSECFNPRNFRIYGLKTVHPRLPVSINVLDKPGLGLLQVMRHDETISPVRLEDFRLRLLRLIQAMDYFNLLVREKLKIPQTQAATERRMVIDWLVQAIIDPRRSIPLTGYIEQVNMLAPWEEEEQGAPNSYGITQVELIHFFSGSDASLDLKTLAAFLVTTCYEEDHPKDYKSWTEITKK</sequence>
<accession>A0A0L0UU14</accession>
<keyword evidence="3" id="KW-1185">Reference proteome</keyword>
<protein>
    <submittedName>
        <fullName evidence="2">Uncharacterized protein</fullName>
    </submittedName>
</protein>
<feature type="region of interest" description="Disordered" evidence="1">
    <location>
        <begin position="157"/>
        <end position="189"/>
    </location>
</feature>
<dbReference type="Proteomes" id="UP000054564">
    <property type="component" value="Unassembled WGS sequence"/>
</dbReference>
<evidence type="ECO:0000313" key="3">
    <source>
        <dbReference type="Proteomes" id="UP000054564"/>
    </source>
</evidence>
<reference evidence="3" key="1">
    <citation type="submission" date="2014-03" db="EMBL/GenBank/DDBJ databases">
        <title>The Genome Sequence of Puccinia striiformis f. sp. tritici PST-78.</title>
        <authorList>
            <consortium name="The Broad Institute Genome Sequencing Platform"/>
            <person name="Cuomo C."/>
            <person name="Hulbert S."/>
            <person name="Chen X."/>
            <person name="Walker B."/>
            <person name="Young S.K."/>
            <person name="Zeng Q."/>
            <person name="Gargeya S."/>
            <person name="Fitzgerald M."/>
            <person name="Haas B."/>
            <person name="Abouelleil A."/>
            <person name="Alvarado L."/>
            <person name="Arachchi H.M."/>
            <person name="Berlin A.M."/>
            <person name="Chapman S.B."/>
            <person name="Goldberg J."/>
            <person name="Griggs A."/>
            <person name="Gujja S."/>
            <person name="Hansen M."/>
            <person name="Howarth C."/>
            <person name="Imamovic A."/>
            <person name="Larimer J."/>
            <person name="McCowan C."/>
            <person name="Montmayeur A."/>
            <person name="Murphy C."/>
            <person name="Neiman D."/>
            <person name="Pearson M."/>
            <person name="Priest M."/>
            <person name="Roberts A."/>
            <person name="Saif S."/>
            <person name="Shea T."/>
            <person name="Sisk P."/>
            <person name="Sykes S."/>
            <person name="Wortman J."/>
            <person name="Nusbaum C."/>
            <person name="Birren B."/>
        </authorList>
    </citation>
    <scope>NUCLEOTIDE SEQUENCE [LARGE SCALE GENOMIC DNA]</scope>
    <source>
        <strain evidence="3">race PST-78</strain>
    </source>
</reference>